<dbReference type="OrthoDB" id="9796486at2"/>
<evidence type="ECO:0000313" key="3">
    <source>
        <dbReference type="Proteomes" id="UP000315628"/>
    </source>
</evidence>
<accession>A0A560WFX0</accession>
<dbReference type="RefSeq" id="WP_144854688.1">
    <property type="nucleotide sequence ID" value="NZ_BAAAYT010000001.1"/>
</dbReference>
<dbReference type="InterPro" id="IPR006058">
    <property type="entry name" value="2Fe2S_fd_BS"/>
</dbReference>
<dbReference type="EMBL" id="VIUW01000001">
    <property type="protein sequence ID" value="TWD16591.1"/>
    <property type="molecule type" value="Genomic_DNA"/>
</dbReference>
<dbReference type="SUPFAM" id="SSF54292">
    <property type="entry name" value="2Fe-2S ferredoxin-like"/>
    <property type="match status" value="1"/>
</dbReference>
<comment type="caution">
    <text evidence="2">The sequence shown here is derived from an EMBL/GenBank/DDBJ whole genome shotgun (WGS) entry which is preliminary data.</text>
</comment>
<dbReference type="InterPro" id="IPR036010">
    <property type="entry name" value="2Fe-2S_ferredoxin-like_sf"/>
</dbReference>
<dbReference type="InterPro" id="IPR012675">
    <property type="entry name" value="Beta-grasp_dom_sf"/>
</dbReference>
<evidence type="ECO:0000313" key="2">
    <source>
        <dbReference type="EMBL" id="TWD16591.1"/>
    </source>
</evidence>
<evidence type="ECO:0000259" key="1">
    <source>
        <dbReference type="PROSITE" id="PS51085"/>
    </source>
</evidence>
<sequence>MPTLSIPALDEVVYLEPGETVLSGLYKAGFSYTVGCRRGGCGICKLDVIEGSFSYERPVADTVISTDERTDGTCLSCRAIPESNITIQMREYEVRLVNPLLRQINEKARLRAEALAAAPDTPTTPDAGAGDD</sequence>
<organism evidence="2 3">
    <name type="scientific">Marihabitans asiaticum</name>
    <dbReference type="NCBI Taxonomy" id="415218"/>
    <lineage>
        <taxon>Bacteria</taxon>
        <taxon>Bacillati</taxon>
        <taxon>Actinomycetota</taxon>
        <taxon>Actinomycetes</taxon>
        <taxon>Micrococcales</taxon>
        <taxon>Intrasporangiaceae</taxon>
        <taxon>Marihabitans</taxon>
    </lineage>
</organism>
<protein>
    <submittedName>
        <fullName evidence="2">CDP-4-dehydro-6-deoxyglucose reductase</fullName>
    </submittedName>
</protein>
<dbReference type="PROSITE" id="PS00197">
    <property type="entry name" value="2FE2S_FER_1"/>
    <property type="match status" value="1"/>
</dbReference>
<dbReference type="Gene3D" id="3.10.20.30">
    <property type="match status" value="1"/>
</dbReference>
<keyword evidence="3" id="KW-1185">Reference proteome</keyword>
<dbReference type="PROSITE" id="PS51085">
    <property type="entry name" value="2FE2S_FER_2"/>
    <property type="match status" value="1"/>
</dbReference>
<feature type="domain" description="2Fe-2S ferredoxin-type" evidence="1">
    <location>
        <begin position="2"/>
        <end position="93"/>
    </location>
</feature>
<dbReference type="CDD" id="cd00207">
    <property type="entry name" value="fer2"/>
    <property type="match status" value="1"/>
</dbReference>
<gene>
    <name evidence="2" type="ORF">FB557_0116</name>
</gene>
<proteinExistence type="predicted"/>
<dbReference type="InterPro" id="IPR001041">
    <property type="entry name" value="2Fe-2S_ferredoxin-type"/>
</dbReference>
<reference evidence="2 3" key="1">
    <citation type="submission" date="2019-06" db="EMBL/GenBank/DDBJ databases">
        <title>Sequencing the genomes of 1000 actinobacteria strains.</title>
        <authorList>
            <person name="Klenk H.-P."/>
        </authorList>
    </citation>
    <scope>NUCLEOTIDE SEQUENCE [LARGE SCALE GENOMIC DNA]</scope>
    <source>
        <strain evidence="2 3">DSM 18935</strain>
    </source>
</reference>
<dbReference type="AlphaFoldDB" id="A0A560WFX0"/>
<name>A0A560WFX0_9MICO</name>
<dbReference type="Pfam" id="PF00111">
    <property type="entry name" value="Fer2"/>
    <property type="match status" value="1"/>
</dbReference>
<dbReference type="Proteomes" id="UP000315628">
    <property type="component" value="Unassembled WGS sequence"/>
</dbReference>
<dbReference type="GO" id="GO:0051537">
    <property type="term" value="F:2 iron, 2 sulfur cluster binding"/>
    <property type="evidence" value="ECO:0007669"/>
    <property type="project" value="InterPro"/>
</dbReference>